<proteinExistence type="predicted"/>
<dbReference type="RefSeq" id="XP_010256498.1">
    <property type="nucleotide sequence ID" value="XM_010258196.2"/>
</dbReference>
<dbReference type="OrthoDB" id="413361at2759"/>
<reference evidence="2" key="1">
    <citation type="submission" date="2025-08" db="UniProtKB">
        <authorList>
            <consortium name="RefSeq"/>
        </authorList>
    </citation>
    <scope>IDENTIFICATION</scope>
</reference>
<dbReference type="CDD" id="cd09272">
    <property type="entry name" value="RNase_HI_RT_Ty1"/>
    <property type="match status" value="1"/>
</dbReference>
<dbReference type="Pfam" id="PF05910">
    <property type="entry name" value="DUF868"/>
    <property type="match status" value="1"/>
</dbReference>
<dbReference type="PANTHER" id="PTHR31972:SF48">
    <property type="entry name" value="OS04G0407500 PROTEIN"/>
    <property type="match status" value="1"/>
</dbReference>
<keyword evidence="1" id="KW-1185">Reference proteome</keyword>
<dbReference type="AlphaFoldDB" id="A0A1U7ZQM5"/>
<evidence type="ECO:0000313" key="1">
    <source>
        <dbReference type="Proteomes" id="UP000189703"/>
    </source>
</evidence>
<dbReference type="Proteomes" id="UP000189703">
    <property type="component" value="Unplaced"/>
</dbReference>
<dbReference type="eggNOG" id="KOG0017">
    <property type="taxonomic scope" value="Eukaryota"/>
</dbReference>
<dbReference type="InterPro" id="IPR008586">
    <property type="entry name" value="DUF868_pln"/>
</dbReference>
<sequence length="280" mass="32184">MANPGKEHWNVIKWILRYLYGTQDIGLLFQNGLKGNKVVGYVDSDFAGDLDKRKSTTIYIFTLGQGPISWRSTLQDTVALSTTEVEYMAVVEAAKEVNRHLGPEPVGGFYIVVLADSELGLVLGDMGEEVVCKKFKAIVSVFQFSLVSQTKHFSGNPLYSIKVQFCDTETPHDILIRCSREDKVLKYLVLSACIDKRKVIQVKRLQWNFRGNQTIFVDRLLVDMMWDVHDWFFNPDFGYAVFIFRTRSGLDSWLWLEEKTTHKDQERVEFFLLICACKSP</sequence>
<dbReference type="KEGG" id="nnu:104596873"/>
<protein>
    <submittedName>
        <fullName evidence="2">Uncharacterized protein LOC104596873</fullName>
    </submittedName>
</protein>
<evidence type="ECO:0000313" key="2">
    <source>
        <dbReference type="RefSeq" id="XP_010256498.1"/>
    </source>
</evidence>
<dbReference type="PANTHER" id="PTHR31972">
    <property type="entry name" value="EXPRESSED PROTEIN"/>
    <property type="match status" value="1"/>
</dbReference>
<gene>
    <name evidence="2" type="primary">LOC104596873</name>
</gene>
<name>A0A1U7ZQM5_NELNU</name>
<dbReference type="STRING" id="4432.A0A1U7ZQM5"/>
<dbReference type="GeneID" id="104596873"/>
<accession>A0A1U7ZQM5</accession>
<dbReference type="InParanoid" id="A0A1U7ZQM5"/>
<organism evidence="1 2">
    <name type="scientific">Nelumbo nucifera</name>
    <name type="common">Sacred lotus</name>
    <dbReference type="NCBI Taxonomy" id="4432"/>
    <lineage>
        <taxon>Eukaryota</taxon>
        <taxon>Viridiplantae</taxon>
        <taxon>Streptophyta</taxon>
        <taxon>Embryophyta</taxon>
        <taxon>Tracheophyta</taxon>
        <taxon>Spermatophyta</taxon>
        <taxon>Magnoliopsida</taxon>
        <taxon>Proteales</taxon>
        <taxon>Nelumbonaceae</taxon>
        <taxon>Nelumbo</taxon>
    </lineage>
</organism>